<evidence type="ECO:0000256" key="1">
    <source>
        <dbReference type="SAM" id="MobiDB-lite"/>
    </source>
</evidence>
<evidence type="ECO:0000313" key="3">
    <source>
        <dbReference type="Proteomes" id="UP000037482"/>
    </source>
</evidence>
<accession>A0A656VK36</accession>
<comment type="caution">
    <text evidence="2">The sequence shown here is derived from an EMBL/GenBank/DDBJ whole genome shotgun (WGS) entry which is preliminary data.</text>
</comment>
<feature type="compositionally biased region" description="Basic residues" evidence="1">
    <location>
        <begin position="1"/>
        <end position="12"/>
    </location>
</feature>
<name>A0A656VK36_SERMA</name>
<dbReference type="Proteomes" id="UP000037482">
    <property type="component" value="Unassembled WGS sequence"/>
</dbReference>
<reference evidence="2 3" key="1">
    <citation type="submission" date="2015-06" db="EMBL/GenBank/DDBJ databases">
        <title>Draft Genome of Serratia marcescens Strain AH0650_Sm1.</title>
        <authorList>
            <person name="Wan Y."/>
            <person name="Gorrie C."/>
            <person name="Holt K."/>
        </authorList>
    </citation>
    <scope>NUCLEOTIDE SEQUENCE [LARGE SCALE GENOMIC DNA]</scope>
    <source>
        <strain evidence="2 3">AH0650_Sm1</strain>
    </source>
</reference>
<protein>
    <submittedName>
        <fullName evidence="2">Uncharacterized protein</fullName>
    </submittedName>
</protein>
<organism evidence="2 3">
    <name type="scientific">Serratia marcescens</name>
    <dbReference type="NCBI Taxonomy" id="615"/>
    <lineage>
        <taxon>Bacteria</taxon>
        <taxon>Pseudomonadati</taxon>
        <taxon>Pseudomonadota</taxon>
        <taxon>Gammaproteobacteria</taxon>
        <taxon>Enterobacterales</taxon>
        <taxon>Yersiniaceae</taxon>
        <taxon>Serratia</taxon>
    </lineage>
</organism>
<dbReference type="RefSeq" id="WP_049295621.1">
    <property type="nucleotide sequence ID" value="NZ_CAXWYK010000016.1"/>
</dbReference>
<sequence>MRAHRDGKKKLYRRESVTSRGPIASGGKYRWERHGKQADDEQLPLRESMHGQIQHGMDYTPLFQFLLSKVGQPWNEVHSEAVSRLDKEAPIFYLVALHRKNWQSYVRCGESSYYSGLCIDDHGILQKVNPAFTAEDVPVRCRCCTYTFNGELVPVTEKNWQKPYEKESWE</sequence>
<feature type="compositionally biased region" description="Basic and acidic residues" evidence="1">
    <location>
        <begin position="29"/>
        <end position="39"/>
    </location>
</feature>
<feature type="region of interest" description="Disordered" evidence="1">
    <location>
        <begin position="1"/>
        <end position="39"/>
    </location>
</feature>
<proteinExistence type="predicted"/>
<dbReference type="EMBL" id="LFJS01000012">
    <property type="protein sequence ID" value="KMU52290.1"/>
    <property type="molecule type" value="Genomic_DNA"/>
</dbReference>
<evidence type="ECO:0000313" key="2">
    <source>
        <dbReference type="EMBL" id="KMU52290.1"/>
    </source>
</evidence>
<gene>
    <name evidence="2" type="ORF">AB868_03044</name>
</gene>
<dbReference type="AlphaFoldDB" id="A0A656VK36"/>